<protein>
    <submittedName>
        <fullName evidence="1">MJ1255/VC2487 family glycosyltransferase</fullName>
        <ecNumber evidence="1">2.4.-.-</ecNumber>
    </submittedName>
</protein>
<evidence type="ECO:0000313" key="1">
    <source>
        <dbReference type="EMBL" id="MEM5537871.1"/>
    </source>
</evidence>
<sequence length="347" mass="38393">MKVLYGVQATGNGHITRARVMAPALAKAGVEVDYLFSGRAPDGFFNMEPFGEYQCKRGLTFYMEGSKVDKWKTLTGNNPLRLVQDILALNLDDYDLVITDFEPVTAWAAKLKGVPSIGIAHQYAFLHQLPDSKSGFFFRHQIKCFAPAKIAVGIHWHHFNQAICPPLIQPPLFPPAKCANKVVVYLPHDNVEMIKRALAVHSAYDFFVYAPVDQALDDGNVHFRPFAREGFHRDLSDCAGVICNSGFGLLSEAIQYGKKILTLPQLGQAEQESNAEVLEHLGLGTVIHDLYSERVAQWLALPMPEPQLFPDLATVLAEWIAAGCNRTVQSVVDDAWSRTCRPSVSGG</sequence>
<dbReference type="EMBL" id="JBBMRA010000021">
    <property type="protein sequence ID" value="MEM5537871.1"/>
    <property type="molecule type" value="Genomic_DNA"/>
</dbReference>
<dbReference type="GO" id="GO:0016757">
    <property type="term" value="F:glycosyltransferase activity"/>
    <property type="evidence" value="ECO:0007669"/>
    <property type="project" value="UniProtKB-KW"/>
</dbReference>
<dbReference type="Proteomes" id="UP001449225">
    <property type="component" value="Unassembled WGS sequence"/>
</dbReference>
<name>A0ABU9TWP7_9GAMM</name>
<comment type="caution">
    <text evidence="1">The sequence shown here is derived from an EMBL/GenBank/DDBJ whole genome shotgun (WGS) entry which is preliminary data.</text>
</comment>
<accession>A0ABU9TWP7</accession>
<dbReference type="NCBIfam" id="TIGR00661">
    <property type="entry name" value="MJ1255"/>
    <property type="match status" value="1"/>
</dbReference>
<keyword evidence="1" id="KW-0808">Transferase</keyword>
<keyword evidence="2" id="KW-1185">Reference proteome</keyword>
<proteinExistence type="predicted"/>
<dbReference type="RefSeq" id="WP_067987993.1">
    <property type="nucleotide sequence ID" value="NZ_JBBMRA010000021.1"/>
</dbReference>
<dbReference type="SUPFAM" id="SSF53756">
    <property type="entry name" value="UDP-Glycosyltransferase/glycogen phosphorylase"/>
    <property type="match status" value="1"/>
</dbReference>
<evidence type="ECO:0000313" key="2">
    <source>
        <dbReference type="Proteomes" id="UP001449225"/>
    </source>
</evidence>
<dbReference type="InterPro" id="IPR005262">
    <property type="entry name" value="MJ1255-like"/>
</dbReference>
<dbReference type="Pfam" id="PF13528">
    <property type="entry name" value="Glyco_trans_1_3"/>
    <property type="match status" value="1"/>
</dbReference>
<reference evidence="1 2" key="1">
    <citation type="submission" date="2024-03" db="EMBL/GenBank/DDBJ databases">
        <title>Community enrichment and isolation of bacterial strains for fucoidan degradation.</title>
        <authorList>
            <person name="Sichert A."/>
        </authorList>
    </citation>
    <scope>NUCLEOTIDE SEQUENCE [LARGE SCALE GENOMIC DNA]</scope>
    <source>
        <strain evidence="1 2">AS76</strain>
    </source>
</reference>
<keyword evidence="1" id="KW-0328">Glycosyltransferase</keyword>
<dbReference type="EC" id="2.4.-.-" evidence="1"/>
<organism evidence="1 2">
    <name type="scientific">Neptuniibacter pectenicola</name>
    <dbReference type="NCBI Taxonomy" id="1806669"/>
    <lineage>
        <taxon>Bacteria</taxon>
        <taxon>Pseudomonadati</taxon>
        <taxon>Pseudomonadota</taxon>
        <taxon>Gammaproteobacteria</taxon>
        <taxon>Oceanospirillales</taxon>
        <taxon>Oceanospirillaceae</taxon>
        <taxon>Neptuniibacter</taxon>
    </lineage>
</organism>
<gene>
    <name evidence="1" type="ORF">WNY58_15905</name>
</gene>
<dbReference type="Gene3D" id="3.40.50.2000">
    <property type="entry name" value="Glycogen Phosphorylase B"/>
    <property type="match status" value="1"/>
</dbReference>